<gene>
    <name evidence="1" type="ORF">FIBSPDRAFT_1052390</name>
</gene>
<protein>
    <submittedName>
        <fullName evidence="1">Uncharacterized protein</fullName>
    </submittedName>
</protein>
<evidence type="ECO:0000313" key="1">
    <source>
        <dbReference type="EMBL" id="KZP08417.1"/>
    </source>
</evidence>
<keyword evidence="2" id="KW-1185">Reference proteome</keyword>
<dbReference type="Proteomes" id="UP000076532">
    <property type="component" value="Unassembled WGS sequence"/>
</dbReference>
<organism evidence="1 2">
    <name type="scientific">Athelia psychrophila</name>
    <dbReference type="NCBI Taxonomy" id="1759441"/>
    <lineage>
        <taxon>Eukaryota</taxon>
        <taxon>Fungi</taxon>
        <taxon>Dikarya</taxon>
        <taxon>Basidiomycota</taxon>
        <taxon>Agaricomycotina</taxon>
        <taxon>Agaricomycetes</taxon>
        <taxon>Agaricomycetidae</taxon>
        <taxon>Atheliales</taxon>
        <taxon>Atheliaceae</taxon>
        <taxon>Athelia</taxon>
    </lineage>
</organism>
<reference evidence="1 2" key="1">
    <citation type="journal article" date="2016" name="Mol. Biol. Evol.">
        <title>Comparative Genomics of Early-Diverging Mushroom-Forming Fungi Provides Insights into the Origins of Lignocellulose Decay Capabilities.</title>
        <authorList>
            <person name="Nagy L.G."/>
            <person name="Riley R."/>
            <person name="Tritt A."/>
            <person name="Adam C."/>
            <person name="Daum C."/>
            <person name="Floudas D."/>
            <person name="Sun H."/>
            <person name="Yadav J.S."/>
            <person name="Pangilinan J."/>
            <person name="Larsson K.H."/>
            <person name="Matsuura K."/>
            <person name="Barry K."/>
            <person name="Labutti K."/>
            <person name="Kuo R."/>
            <person name="Ohm R.A."/>
            <person name="Bhattacharya S.S."/>
            <person name="Shirouzu T."/>
            <person name="Yoshinaga Y."/>
            <person name="Martin F.M."/>
            <person name="Grigoriev I.V."/>
            <person name="Hibbett D.S."/>
        </authorList>
    </citation>
    <scope>NUCLEOTIDE SEQUENCE [LARGE SCALE GENOMIC DNA]</scope>
    <source>
        <strain evidence="1 2">CBS 109695</strain>
    </source>
</reference>
<dbReference type="AlphaFoldDB" id="A0A165XCR2"/>
<accession>A0A165XCR2</accession>
<sequence>MGAKVLNKYARTDILMRVEERRLEKALTESPPYFTLLAMQTEGDSATDLYDFVTSAMHQAAMRSTTPRGVDAAHGTGPLSELTLGIMLMGVAGDTGYPRTKHMQD</sequence>
<name>A0A165XCR2_9AGAM</name>
<dbReference type="EMBL" id="KV417721">
    <property type="protein sequence ID" value="KZP08417.1"/>
    <property type="molecule type" value="Genomic_DNA"/>
</dbReference>
<evidence type="ECO:0000313" key="2">
    <source>
        <dbReference type="Proteomes" id="UP000076532"/>
    </source>
</evidence>
<proteinExistence type="predicted"/>